<dbReference type="Pfam" id="PF24681">
    <property type="entry name" value="Kelch_KLHDC2_KLHL20_DRC7"/>
    <property type="match status" value="1"/>
</dbReference>
<protein>
    <submittedName>
        <fullName evidence="3">PKD repeat protein</fullName>
    </submittedName>
</protein>
<dbReference type="AlphaFoldDB" id="A0A5K7XFW7"/>
<keyword evidence="2" id="KW-0732">Signal</keyword>
<dbReference type="Proteomes" id="UP000326837">
    <property type="component" value="Chromosome"/>
</dbReference>
<evidence type="ECO:0000313" key="4">
    <source>
        <dbReference type="Proteomes" id="UP000326837"/>
    </source>
</evidence>
<feature type="region of interest" description="Disordered" evidence="1">
    <location>
        <begin position="234"/>
        <end position="265"/>
    </location>
</feature>
<sequence length="574" mass="61406">MSLSAVRFRFALALSALCFAVGQAQAHFPWLAVDGEGRALVFFGESPEERNYHLPEALAEAKLAARVGDEAADVALETLEEDDFVGRRSEKPVAEDAVLELTAQYGIYHGMLLTYYAKEIPGTTVAAWEKAGPSKGLKLDVSPKASDEGLALLVTWEGQPLEGAGIALTDSKGDTQEAKTDAKGIATFKEPAAGPVSAITSYMKKGEKGEHEGKAYTSVGNYGTLLFNHKSATAEKKNPHGHAHGGHGGHGGHGQNAKKKPVSDEALSAYPALPEAVSSFGAAVSDGYLYVYSGHTGGEHEHSKDNLSQKFLRIKLDGGKEWEELPMETPLQGLPLVAHNGKLYRVGGLNAKNADGEDEDLHSVAEFSSFDPATKKWTALAPLPEARSSHDAVVIGDKLYVVGGWTLDGDRKGTWLDTAWAFDLTNPQGKWEAIAKPNFRRRALAAAQWNGKLIALGGMDADVNISRQVSLLDPTTGEWTELAELPGEDMDGFGASAWNLDGKLFASGTQDSLYRLSDDGKSWEAVVELKQPRFFHRLVPAGGAKLLSIAGASFDGHLANIEEMSTAGQAKKTN</sequence>
<evidence type="ECO:0000313" key="3">
    <source>
        <dbReference type="EMBL" id="BBO34902.1"/>
    </source>
</evidence>
<feature type="signal peptide" evidence="2">
    <location>
        <begin position="1"/>
        <end position="26"/>
    </location>
</feature>
<dbReference type="InterPro" id="IPR006652">
    <property type="entry name" value="Kelch_1"/>
</dbReference>
<dbReference type="EMBL" id="AP021861">
    <property type="protein sequence ID" value="BBO34902.1"/>
    <property type="molecule type" value="Genomic_DNA"/>
</dbReference>
<feature type="chain" id="PRO_5024838345" evidence="2">
    <location>
        <begin position="27"/>
        <end position="574"/>
    </location>
</feature>
<name>A0A5K7XFW7_9BACT</name>
<dbReference type="InterPro" id="IPR015915">
    <property type="entry name" value="Kelch-typ_b-propeller"/>
</dbReference>
<accession>A0A5K7XFW7</accession>
<evidence type="ECO:0000256" key="2">
    <source>
        <dbReference type="SAM" id="SignalP"/>
    </source>
</evidence>
<dbReference type="KEGG" id="lpav:PLANPX_4514"/>
<dbReference type="SUPFAM" id="SSF117281">
    <property type="entry name" value="Kelch motif"/>
    <property type="match status" value="2"/>
</dbReference>
<dbReference type="RefSeq" id="WP_172992198.1">
    <property type="nucleotide sequence ID" value="NZ_AP021861.1"/>
</dbReference>
<proteinExistence type="predicted"/>
<organism evidence="3 4">
    <name type="scientific">Lacipirellula parvula</name>
    <dbReference type="NCBI Taxonomy" id="2650471"/>
    <lineage>
        <taxon>Bacteria</taxon>
        <taxon>Pseudomonadati</taxon>
        <taxon>Planctomycetota</taxon>
        <taxon>Planctomycetia</taxon>
        <taxon>Pirellulales</taxon>
        <taxon>Lacipirellulaceae</taxon>
        <taxon>Lacipirellula</taxon>
    </lineage>
</organism>
<dbReference type="InterPro" id="IPR052392">
    <property type="entry name" value="Kelch-BTB_domain-containing"/>
</dbReference>
<keyword evidence="4" id="KW-1185">Reference proteome</keyword>
<evidence type="ECO:0000256" key="1">
    <source>
        <dbReference type="SAM" id="MobiDB-lite"/>
    </source>
</evidence>
<dbReference type="PANTHER" id="PTHR46375:SF3">
    <property type="entry name" value="KELCH REPEAT AND BTB DOMAIN-CONTAINING PROTEIN 13"/>
    <property type="match status" value="1"/>
</dbReference>
<dbReference type="PANTHER" id="PTHR46375">
    <property type="entry name" value="KELCH REPEAT AND BTB DOMAIN-CONTAINING PROTEIN 13-RELATED"/>
    <property type="match status" value="1"/>
</dbReference>
<dbReference type="SMART" id="SM00612">
    <property type="entry name" value="Kelch"/>
    <property type="match status" value="3"/>
</dbReference>
<reference evidence="4" key="1">
    <citation type="submission" date="2019-10" db="EMBL/GenBank/DDBJ databases">
        <title>Lacipirellula parvula gen. nov., sp. nov., representing a lineage of planctomycetes widespread in freshwater anoxic habitats, and description of the family Lacipirellulaceae.</title>
        <authorList>
            <person name="Dedysh S.N."/>
            <person name="Kulichevskaya I.S."/>
            <person name="Beletsky A.V."/>
            <person name="Rakitin A.L."/>
            <person name="Mardanov A.V."/>
            <person name="Ivanova A.A."/>
            <person name="Saltykova V.X."/>
            <person name="Rijpstra W.I.C."/>
            <person name="Sinninghe Damste J.S."/>
            <person name="Ravin N.V."/>
        </authorList>
    </citation>
    <scope>NUCLEOTIDE SEQUENCE [LARGE SCALE GENOMIC DNA]</scope>
    <source>
        <strain evidence="4">PX69</strain>
    </source>
</reference>
<dbReference type="Gene3D" id="2.120.10.80">
    <property type="entry name" value="Kelch-type beta propeller"/>
    <property type="match status" value="2"/>
</dbReference>
<gene>
    <name evidence="3" type="ORF">PLANPX_4514</name>
</gene>